<dbReference type="KEGG" id="lrs:PX52LOC_01618"/>
<dbReference type="InterPro" id="IPR011990">
    <property type="entry name" value="TPR-like_helical_dom_sf"/>
</dbReference>
<gene>
    <name evidence="4" type="ORF">PX52LOC_01618</name>
</gene>
<name>A0A5C1ACA4_9BACT</name>
<dbReference type="AlphaFoldDB" id="A0A5C1ACA4"/>
<organism evidence="4 5">
    <name type="scientific">Limnoglobus roseus</name>
    <dbReference type="NCBI Taxonomy" id="2598579"/>
    <lineage>
        <taxon>Bacteria</taxon>
        <taxon>Pseudomonadati</taxon>
        <taxon>Planctomycetota</taxon>
        <taxon>Planctomycetia</taxon>
        <taxon>Gemmatales</taxon>
        <taxon>Gemmataceae</taxon>
        <taxon>Limnoglobus</taxon>
    </lineage>
</organism>
<evidence type="ECO:0000256" key="1">
    <source>
        <dbReference type="ARBA" id="ARBA00022737"/>
    </source>
</evidence>
<dbReference type="InterPro" id="IPR019734">
    <property type="entry name" value="TPR_rpt"/>
</dbReference>
<feature type="repeat" description="TPR" evidence="3">
    <location>
        <begin position="277"/>
        <end position="310"/>
    </location>
</feature>
<keyword evidence="5" id="KW-1185">Reference proteome</keyword>
<dbReference type="SMART" id="SM00028">
    <property type="entry name" value="TPR"/>
    <property type="match status" value="9"/>
</dbReference>
<evidence type="ECO:0000313" key="4">
    <source>
        <dbReference type="EMBL" id="QEL14724.1"/>
    </source>
</evidence>
<dbReference type="RefSeq" id="WP_168218864.1">
    <property type="nucleotide sequence ID" value="NZ_CP042425.1"/>
</dbReference>
<evidence type="ECO:0000256" key="2">
    <source>
        <dbReference type="ARBA" id="ARBA00022803"/>
    </source>
</evidence>
<keyword evidence="1" id="KW-0677">Repeat</keyword>
<dbReference type="SUPFAM" id="SSF48452">
    <property type="entry name" value="TPR-like"/>
    <property type="match status" value="2"/>
</dbReference>
<dbReference type="PANTHER" id="PTHR44858">
    <property type="entry name" value="TETRATRICOPEPTIDE REPEAT PROTEIN 6"/>
    <property type="match status" value="1"/>
</dbReference>
<dbReference type="PROSITE" id="PS50005">
    <property type="entry name" value="TPR"/>
    <property type="match status" value="3"/>
</dbReference>
<keyword evidence="2 3" id="KW-0802">TPR repeat</keyword>
<sequence length="397" mass="43557">MSDAQALFERGFTALEADDFVEAVESLTRAIALDPRVAAGYRYRAKAYLALGDRPKAIADLDAALRLKPHEPQVLAERAAELLKQRRYADAIADCDTALRLDPGRVDLFAVRGHCHARLGESAAAFADYEAGIRADPERAAEYLVQRALLHLDCGNPQATLDDADTALRLDEDDGSAYEVRARAYFTLRQYASAAADFAVAAARDPLATSPRIGRLYALEQMQDWPAVIAAADELLARSPTMEQVLERRGRAYLAMGRPADAIADFDAIVQKRPRRMMGYFLRGTALEAAGDEAAAVRDFLQALECEPADAGTLNQLAWVWATSQKADVRNPVQAKELATRACELTDWLQAGFLDTLAVACAALGDTPAAAAWMEKAIELDDREEYRERLKQFRPPA</sequence>
<dbReference type="InterPro" id="IPR050498">
    <property type="entry name" value="Ycf3"/>
</dbReference>
<evidence type="ECO:0000313" key="5">
    <source>
        <dbReference type="Proteomes" id="UP000324974"/>
    </source>
</evidence>
<proteinExistence type="predicted"/>
<reference evidence="5" key="1">
    <citation type="submission" date="2019-08" db="EMBL/GenBank/DDBJ databases">
        <title>Limnoglobus roseus gen. nov., sp. nov., a novel freshwater planctomycete with a giant genome from the family Gemmataceae.</title>
        <authorList>
            <person name="Kulichevskaya I.S."/>
            <person name="Naumoff D.G."/>
            <person name="Miroshnikov K."/>
            <person name="Ivanova A."/>
            <person name="Philippov D.A."/>
            <person name="Hakobyan A."/>
            <person name="Rijpstra I.C."/>
            <person name="Sinninghe Damste J.S."/>
            <person name="Liesack W."/>
            <person name="Dedysh S.N."/>
        </authorList>
    </citation>
    <scope>NUCLEOTIDE SEQUENCE [LARGE SCALE GENOMIC DNA]</scope>
    <source>
        <strain evidence="5">PX52</strain>
    </source>
</reference>
<dbReference type="Gene3D" id="1.25.40.10">
    <property type="entry name" value="Tetratricopeptide repeat domain"/>
    <property type="match status" value="4"/>
</dbReference>
<feature type="repeat" description="TPR" evidence="3">
    <location>
        <begin position="38"/>
        <end position="71"/>
    </location>
</feature>
<dbReference type="Pfam" id="PF13432">
    <property type="entry name" value="TPR_16"/>
    <property type="match status" value="4"/>
</dbReference>
<dbReference type="EMBL" id="CP042425">
    <property type="protein sequence ID" value="QEL14724.1"/>
    <property type="molecule type" value="Genomic_DNA"/>
</dbReference>
<accession>A0A5C1ACA4</accession>
<feature type="repeat" description="TPR" evidence="3">
    <location>
        <begin position="4"/>
        <end position="37"/>
    </location>
</feature>
<dbReference type="PANTHER" id="PTHR44858:SF1">
    <property type="entry name" value="UDP-N-ACETYLGLUCOSAMINE--PEPTIDE N-ACETYLGLUCOSAMINYLTRANSFERASE SPINDLY-RELATED"/>
    <property type="match status" value="1"/>
</dbReference>
<dbReference type="Proteomes" id="UP000324974">
    <property type="component" value="Chromosome"/>
</dbReference>
<evidence type="ECO:0000256" key="3">
    <source>
        <dbReference type="PROSITE-ProRule" id="PRU00339"/>
    </source>
</evidence>
<protein>
    <submittedName>
        <fullName evidence="4">Tetratricopeptide repeat protein</fullName>
    </submittedName>
</protein>